<evidence type="ECO:0000313" key="2">
    <source>
        <dbReference type="Proteomes" id="UP000024635"/>
    </source>
</evidence>
<evidence type="ECO:0000313" key="1">
    <source>
        <dbReference type="EMBL" id="EYC38184.1"/>
    </source>
</evidence>
<gene>
    <name evidence="1" type="primary">Acey_s0736.g1942</name>
    <name evidence="1" type="ORF">Y032_0736g1942</name>
</gene>
<sequence length="253" mass="27670">MKIKALIDTGSVISVIPVGVVEKVQRSGVDLDSMATMMGDGEEAQVYNASGDPMEFLMRIATDVKVCGAGSATAQFHLQQSSDEVFMLGTNVLGALGIHVKLSPEGGLNTKTTGKFHMKLETPSEWPRVLTVQRGAITSLTAPTARGRWRRRKRTEAVGLDLREIAGGSSTSQMKCRYNTLAFRGRSSCGERLLNKLSTSRTRPELRSVKDRFRWFSRDQATEASCSTRLGCTGCRTQYSLLKLVRQSGAAFL</sequence>
<dbReference type="EMBL" id="JARK01000336">
    <property type="protein sequence ID" value="EYC38184.1"/>
    <property type="molecule type" value="Genomic_DNA"/>
</dbReference>
<name>A0A016WEC6_9BILA</name>
<organism evidence="1 2">
    <name type="scientific">Ancylostoma ceylanicum</name>
    <dbReference type="NCBI Taxonomy" id="53326"/>
    <lineage>
        <taxon>Eukaryota</taxon>
        <taxon>Metazoa</taxon>
        <taxon>Ecdysozoa</taxon>
        <taxon>Nematoda</taxon>
        <taxon>Chromadorea</taxon>
        <taxon>Rhabditida</taxon>
        <taxon>Rhabditina</taxon>
        <taxon>Rhabditomorpha</taxon>
        <taxon>Strongyloidea</taxon>
        <taxon>Ancylostomatidae</taxon>
        <taxon>Ancylostomatinae</taxon>
        <taxon>Ancylostoma</taxon>
    </lineage>
</organism>
<dbReference type="OrthoDB" id="5872043at2759"/>
<comment type="caution">
    <text evidence="1">The sequence shown here is derived from an EMBL/GenBank/DDBJ whole genome shotgun (WGS) entry which is preliminary data.</text>
</comment>
<keyword evidence="2" id="KW-1185">Reference proteome</keyword>
<protein>
    <submittedName>
        <fullName evidence="1">Uncharacterized protein</fullName>
    </submittedName>
</protein>
<accession>A0A016WEC6</accession>
<reference evidence="2" key="1">
    <citation type="journal article" date="2015" name="Nat. Genet.">
        <title>The genome and transcriptome of the zoonotic hookworm Ancylostoma ceylanicum identify infection-specific gene families.</title>
        <authorList>
            <person name="Schwarz E.M."/>
            <person name="Hu Y."/>
            <person name="Antoshechkin I."/>
            <person name="Miller M.M."/>
            <person name="Sternberg P.W."/>
            <person name="Aroian R.V."/>
        </authorList>
    </citation>
    <scope>NUCLEOTIDE SEQUENCE</scope>
    <source>
        <strain evidence="2">HY135</strain>
    </source>
</reference>
<proteinExistence type="predicted"/>
<dbReference type="Proteomes" id="UP000024635">
    <property type="component" value="Unassembled WGS sequence"/>
</dbReference>
<dbReference type="AlphaFoldDB" id="A0A016WEC6"/>